<evidence type="ECO:0000313" key="1">
    <source>
        <dbReference type="EMBL" id="KZS06250.1"/>
    </source>
</evidence>
<dbReference type="AlphaFoldDB" id="A0A164NUG2"/>
<dbReference type="Proteomes" id="UP000076858">
    <property type="component" value="Unassembled WGS sequence"/>
</dbReference>
<reference evidence="1 2" key="1">
    <citation type="submission" date="2016-03" db="EMBL/GenBank/DDBJ databases">
        <title>EvidentialGene: Evidence-directed Construction of Genes on Genomes.</title>
        <authorList>
            <person name="Gilbert D.G."/>
            <person name="Choi J.-H."/>
            <person name="Mockaitis K."/>
            <person name="Colbourne J."/>
            <person name="Pfrender M."/>
        </authorList>
    </citation>
    <scope>NUCLEOTIDE SEQUENCE [LARGE SCALE GENOMIC DNA]</scope>
    <source>
        <strain evidence="1 2">Xinb3</strain>
        <tissue evidence="1">Complete organism</tissue>
    </source>
</reference>
<keyword evidence="2" id="KW-1185">Reference proteome</keyword>
<evidence type="ECO:0000313" key="2">
    <source>
        <dbReference type="Proteomes" id="UP000076858"/>
    </source>
</evidence>
<organism evidence="1 2">
    <name type="scientific">Daphnia magna</name>
    <dbReference type="NCBI Taxonomy" id="35525"/>
    <lineage>
        <taxon>Eukaryota</taxon>
        <taxon>Metazoa</taxon>
        <taxon>Ecdysozoa</taxon>
        <taxon>Arthropoda</taxon>
        <taxon>Crustacea</taxon>
        <taxon>Branchiopoda</taxon>
        <taxon>Diplostraca</taxon>
        <taxon>Cladocera</taxon>
        <taxon>Anomopoda</taxon>
        <taxon>Daphniidae</taxon>
        <taxon>Daphnia</taxon>
    </lineage>
</organism>
<dbReference type="EMBL" id="LRGB01002809">
    <property type="protein sequence ID" value="KZS06250.1"/>
    <property type="molecule type" value="Genomic_DNA"/>
</dbReference>
<protein>
    <submittedName>
        <fullName evidence="1">Uncharacterized protein</fullName>
    </submittedName>
</protein>
<comment type="caution">
    <text evidence="1">The sequence shown here is derived from an EMBL/GenBank/DDBJ whole genome shotgun (WGS) entry which is preliminary data.</text>
</comment>
<sequence length="121" mass="13091">MHNIYTTCHGLDADGRTIGGNIKVLVDPPVQAADWGTLGARLTAKNVLNFLQVAVGGTSNARKFWKFVNQCGLTQMECPWPADVGVLSAMYSRMTAGMDRQAFTELFNHMAGQAAIDVLGF</sequence>
<gene>
    <name evidence="1" type="ORF">APZ42_030353</name>
</gene>
<proteinExistence type="predicted"/>
<accession>A0A164NUG2</accession>
<name>A0A164NUG2_9CRUS</name>